<organism evidence="4 5">
    <name type="scientific">Alternaria burnsii</name>
    <dbReference type="NCBI Taxonomy" id="1187904"/>
    <lineage>
        <taxon>Eukaryota</taxon>
        <taxon>Fungi</taxon>
        <taxon>Dikarya</taxon>
        <taxon>Ascomycota</taxon>
        <taxon>Pezizomycotina</taxon>
        <taxon>Dothideomycetes</taxon>
        <taxon>Pleosporomycetidae</taxon>
        <taxon>Pleosporales</taxon>
        <taxon>Pleosporineae</taxon>
        <taxon>Pleosporaceae</taxon>
        <taxon>Alternaria</taxon>
        <taxon>Alternaria sect. Alternaria</taxon>
    </lineage>
</organism>
<dbReference type="FunFam" id="2.40.50.140:FF:000271">
    <property type="entry name" value="Similar to ssDNA binding protein Ssb3"/>
    <property type="match status" value="1"/>
</dbReference>
<evidence type="ECO:0000256" key="2">
    <source>
        <dbReference type="ARBA" id="ARBA00009761"/>
    </source>
</evidence>
<gene>
    <name evidence="4" type="ORF">GT037_002368</name>
</gene>
<reference evidence="4" key="2">
    <citation type="submission" date="2020-08" db="EMBL/GenBank/DDBJ databases">
        <title>Draft Genome Sequence of Cumin Blight Pathogen Alternaria burnsii.</title>
        <authorList>
            <person name="Feng Z."/>
        </authorList>
    </citation>
    <scope>NUCLEOTIDE SEQUENCE</scope>
    <source>
        <strain evidence="4">CBS107.38</strain>
    </source>
</reference>
<dbReference type="GO" id="GO:0006284">
    <property type="term" value="P:base-excision repair"/>
    <property type="evidence" value="ECO:0007669"/>
    <property type="project" value="TreeGrafter"/>
</dbReference>
<sequence>MDHPQTPRILAPHLANFQHRIVRILGKVTQLRGETAVIDAGGNVDVVLNREYELTKMNQDSHLAVGHAVEIIGKVDQNLQVKVQAVTDFGTNIDFNAANAVVDATHRYKEIFYDDN</sequence>
<dbReference type="GO" id="GO:0000724">
    <property type="term" value="P:double-strand break repair via homologous recombination"/>
    <property type="evidence" value="ECO:0007669"/>
    <property type="project" value="TreeGrafter"/>
</dbReference>
<name>A0A8H7EM29_9PLEO</name>
<evidence type="ECO:0000256" key="1">
    <source>
        <dbReference type="ARBA" id="ARBA00004123"/>
    </source>
</evidence>
<accession>A0A8H7EM29</accession>
<dbReference type="EMBL" id="JAAABM010000002">
    <property type="protein sequence ID" value="KAF7680717.1"/>
    <property type="molecule type" value="Genomic_DNA"/>
</dbReference>
<dbReference type="GO" id="GO:0005662">
    <property type="term" value="C:DNA replication factor A complex"/>
    <property type="evidence" value="ECO:0007669"/>
    <property type="project" value="TreeGrafter"/>
</dbReference>
<dbReference type="RefSeq" id="XP_038790707.1">
    <property type="nucleotide sequence ID" value="XM_038927415.1"/>
</dbReference>
<dbReference type="PANTHER" id="PTHR15114">
    <property type="entry name" value="REPLICATION PROTEIN A3"/>
    <property type="match status" value="1"/>
</dbReference>
<dbReference type="AlphaFoldDB" id="A0A8H7EM29"/>
<dbReference type="SUPFAM" id="SSF50249">
    <property type="entry name" value="Nucleic acid-binding proteins"/>
    <property type="match status" value="1"/>
</dbReference>
<evidence type="ECO:0000313" key="5">
    <source>
        <dbReference type="Proteomes" id="UP000596902"/>
    </source>
</evidence>
<keyword evidence="5" id="KW-1185">Reference proteome</keyword>
<keyword evidence="3" id="KW-0539">Nucleus</keyword>
<evidence type="ECO:0000313" key="4">
    <source>
        <dbReference type="EMBL" id="KAF7680717.1"/>
    </source>
</evidence>
<proteinExistence type="inferred from homology"/>
<dbReference type="PANTHER" id="PTHR15114:SF1">
    <property type="entry name" value="REPLICATION PROTEIN A 14 KDA SUBUNIT"/>
    <property type="match status" value="1"/>
</dbReference>
<dbReference type="Pfam" id="PF08661">
    <property type="entry name" value="Rep_fac-A_3"/>
    <property type="match status" value="1"/>
</dbReference>
<dbReference type="GO" id="GO:0003697">
    <property type="term" value="F:single-stranded DNA binding"/>
    <property type="evidence" value="ECO:0007669"/>
    <property type="project" value="TreeGrafter"/>
</dbReference>
<comment type="subcellular location">
    <subcellularLocation>
        <location evidence="1">Nucleus</location>
    </subcellularLocation>
</comment>
<dbReference type="GO" id="GO:0003684">
    <property type="term" value="F:damaged DNA binding"/>
    <property type="evidence" value="ECO:0007669"/>
    <property type="project" value="TreeGrafter"/>
</dbReference>
<dbReference type="InterPro" id="IPR013970">
    <property type="entry name" value="Rfa2"/>
</dbReference>
<dbReference type="GO" id="GO:0006260">
    <property type="term" value="P:DNA replication"/>
    <property type="evidence" value="ECO:0007669"/>
    <property type="project" value="InterPro"/>
</dbReference>
<comment type="similarity">
    <text evidence="2">Belongs to the replication factor A protein 3 family.</text>
</comment>
<protein>
    <submittedName>
        <fullName evidence="4">Replication factor a protein 3</fullName>
    </submittedName>
</protein>
<dbReference type="Proteomes" id="UP000596902">
    <property type="component" value="Unassembled WGS sequence"/>
</dbReference>
<reference evidence="4" key="1">
    <citation type="submission" date="2020-01" db="EMBL/GenBank/DDBJ databases">
        <authorList>
            <person name="Feng Z.H.Z."/>
        </authorList>
    </citation>
    <scope>NUCLEOTIDE SEQUENCE</scope>
    <source>
        <strain evidence="4">CBS107.38</strain>
    </source>
</reference>
<dbReference type="GO" id="GO:0006298">
    <property type="term" value="P:mismatch repair"/>
    <property type="evidence" value="ECO:0007669"/>
    <property type="project" value="TreeGrafter"/>
</dbReference>
<dbReference type="InterPro" id="IPR012340">
    <property type="entry name" value="NA-bd_OB-fold"/>
</dbReference>
<dbReference type="CDD" id="cd04479">
    <property type="entry name" value="RPA3"/>
    <property type="match status" value="1"/>
</dbReference>
<dbReference type="GO" id="GO:0006289">
    <property type="term" value="P:nucleotide-excision repair"/>
    <property type="evidence" value="ECO:0007669"/>
    <property type="project" value="TreeGrafter"/>
</dbReference>
<dbReference type="GO" id="GO:0035861">
    <property type="term" value="C:site of double-strand break"/>
    <property type="evidence" value="ECO:0007669"/>
    <property type="project" value="TreeGrafter"/>
</dbReference>
<dbReference type="Gene3D" id="2.40.50.140">
    <property type="entry name" value="Nucleic acid-binding proteins"/>
    <property type="match status" value="1"/>
</dbReference>
<comment type="caution">
    <text evidence="4">The sequence shown here is derived from an EMBL/GenBank/DDBJ whole genome shotgun (WGS) entry which is preliminary data.</text>
</comment>
<dbReference type="GeneID" id="62200593"/>
<evidence type="ECO:0000256" key="3">
    <source>
        <dbReference type="ARBA" id="ARBA00023242"/>
    </source>
</evidence>